<dbReference type="AlphaFoldDB" id="A0A834XX99"/>
<dbReference type="EMBL" id="JACMRX010000003">
    <property type="protein sequence ID" value="KAF7992491.1"/>
    <property type="molecule type" value="Genomic_DNA"/>
</dbReference>
<dbReference type="SUPFAM" id="SSF55729">
    <property type="entry name" value="Acyl-CoA N-acyltransferases (Nat)"/>
    <property type="match status" value="1"/>
</dbReference>
<dbReference type="CDD" id="cd04301">
    <property type="entry name" value="NAT_SF"/>
    <property type="match status" value="1"/>
</dbReference>
<evidence type="ECO:0000313" key="4">
    <source>
        <dbReference type="EMBL" id="KAF7992491.1"/>
    </source>
</evidence>
<proteinExistence type="predicted"/>
<dbReference type="PANTHER" id="PTHR13947:SF37">
    <property type="entry name" value="LD18367P"/>
    <property type="match status" value="1"/>
</dbReference>
<feature type="transmembrane region" description="Helical" evidence="2">
    <location>
        <begin position="65"/>
        <end position="89"/>
    </location>
</feature>
<comment type="caution">
    <text evidence="4">The sequence shown here is derived from an EMBL/GenBank/DDBJ whole genome shotgun (WGS) entry which is preliminary data.</text>
</comment>
<keyword evidence="5" id="KW-1185">Reference proteome</keyword>
<keyword evidence="1" id="KW-0808">Transferase</keyword>
<keyword evidence="2" id="KW-0472">Membrane</keyword>
<gene>
    <name evidence="4" type="ORF">HCN44_004835</name>
</gene>
<dbReference type="OrthoDB" id="41532at2759"/>
<dbReference type="GO" id="GO:0008080">
    <property type="term" value="F:N-acetyltransferase activity"/>
    <property type="evidence" value="ECO:0007669"/>
    <property type="project" value="InterPro"/>
</dbReference>
<dbReference type="Pfam" id="PF00583">
    <property type="entry name" value="Acetyltransf_1"/>
    <property type="match status" value="1"/>
</dbReference>
<evidence type="ECO:0000256" key="1">
    <source>
        <dbReference type="ARBA" id="ARBA00022679"/>
    </source>
</evidence>
<dbReference type="InterPro" id="IPR050769">
    <property type="entry name" value="NAT_camello-type"/>
</dbReference>
<accession>A0A834XX99</accession>
<evidence type="ECO:0000313" key="5">
    <source>
        <dbReference type="Proteomes" id="UP000639338"/>
    </source>
</evidence>
<dbReference type="InterPro" id="IPR016181">
    <property type="entry name" value="Acyl_CoA_acyltransferase"/>
</dbReference>
<dbReference type="PANTHER" id="PTHR13947">
    <property type="entry name" value="GNAT FAMILY N-ACETYLTRANSFERASE"/>
    <property type="match status" value="1"/>
</dbReference>
<reference evidence="4 5" key="1">
    <citation type="submission" date="2020-08" db="EMBL/GenBank/DDBJ databases">
        <title>Aphidius gifuensis genome sequencing and assembly.</title>
        <authorList>
            <person name="Du Z."/>
        </authorList>
    </citation>
    <scope>NUCLEOTIDE SEQUENCE [LARGE SCALE GENOMIC DNA]</scope>
    <source>
        <strain evidence="4">YNYX2018</strain>
        <tissue evidence="4">Adults</tissue>
    </source>
</reference>
<dbReference type="PROSITE" id="PS51186">
    <property type="entry name" value="GNAT"/>
    <property type="match status" value="1"/>
</dbReference>
<evidence type="ECO:0000256" key="2">
    <source>
        <dbReference type="SAM" id="Phobius"/>
    </source>
</evidence>
<name>A0A834XX99_APHGI</name>
<keyword evidence="2" id="KW-1133">Transmembrane helix</keyword>
<evidence type="ECO:0000259" key="3">
    <source>
        <dbReference type="PROSITE" id="PS51186"/>
    </source>
</evidence>
<keyword evidence="2" id="KW-0812">Transmembrane</keyword>
<dbReference type="Gene3D" id="3.40.630.30">
    <property type="match status" value="1"/>
</dbReference>
<organism evidence="4 5">
    <name type="scientific">Aphidius gifuensis</name>
    <name type="common">Parasitoid wasp</name>
    <dbReference type="NCBI Taxonomy" id="684658"/>
    <lineage>
        <taxon>Eukaryota</taxon>
        <taxon>Metazoa</taxon>
        <taxon>Ecdysozoa</taxon>
        <taxon>Arthropoda</taxon>
        <taxon>Hexapoda</taxon>
        <taxon>Insecta</taxon>
        <taxon>Pterygota</taxon>
        <taxon>Neoptera</taxon>
        <taxon>Endopterygota</taxon>
        <taxon>Hymenoptera</taxon>
        <taxon>Apocrita</taxon>
        <taxon>Ichneumonoidea</taxon>
        <taxon>Braconidae</taxon>
        <taxon>Aphidiinae</taxon>
        <taxon>Aphidius</taxon>
    </lineage>
</organism>
<dbReference type="Proteomes" id="UP000639338">
    <property type="component" value="Unassembled WGS sequence"/>
</dbReference>
<sequence>MKNIVVIRRFQPGDEIQFRKMINNEIMGSLNLAVLSNLSKETTFQLIILSSAIAFIFFDMPLKICISLIPIVISLIYAATFMGFTMTAVQIDRELSNIPRFYMSNAFSCFWVAEAFKPYHKSSHSNQCQYTIMTKKQFYGSKMHVSSQCTKIVGTIGLLKSHRVENGAWIKRLCIDKEYRRKGIASMLLTTAINFAINQGYSCVDTATSEYIKGSRELMFRTGFQLKQMYHKRVMRPLTSILFYELTYKIKNDRTSLYFKSEMDGISQPHLTLKSLIENVNKQ</sequence>
<protein>
    <recommendedName>
        <fullName evidence="3">N-acetyltransferase domain-containing protein</fullName>
    </recommendedName>
</protein>
<feature type="domain" description="N-acetyltransferase" evidence="3">
    <location>
        <begin position="96"/>
        <end position="251"/>
    </location>
</feature>
<dbReference type="InterPro" id="IPR000182">
    <property type="entry name" value="GNAT_dom"/>
</dbReference>